<evidence type="ECO:0000313" key="3">
    <source>
        <dbReference type="Proteomes" id="UP000518892"/>
    </source>
</evidence>
<accession>A0A7W5EVY4</accession>
<evidence type="ECO:0000256" key="1">
    <source>
        <dbReference type="SAM" id="Phobius"/>
    </source>
</evidence>
<dbReference type="Proteomes" id="UP000518892">
    <property type="component" value="Unassembled WGS sequence"/>
</dbReference>
<keyword evidence="1" id="KW-1133">Transmembrane helix</keyword>
<keyword evidence="3" id="KW-1185">Reference proteome</keyword>
<reference evidence="2 3" key="1">
    <citation type="submission" date="2020-08" db="EMBL/GenBank/DDBJ databases">
        <title>Genomic Encyclopedia of Type Strains, Phase III (KMG-III): the genomes of soil and plant-associated and newly described type strains.</title>
        <authorList>
            <person name="Whitman W."/>
        </authorList>
    </citation>
    <scope>NUCLEOTIDE SEQUENCE [LARGE SCALE GENOMIC DNA]</scope>
    <source>
        <strain evidence="2 3">CECT 7744</strain>
    </source>
</reference>
<gene>
    <name evidence="2" type="ORF">FHR97_003209</name>
</gene>
<keyword evidence="1" id="KW-0812">Transmembrane</keyword>
<dbReference type="RefSeq" id="WP_183384785.1">
    <property type="nucleotide sequence ID" value="NZ_JACHXR010000011.1"/>
</dbReference>
<comment type="caution">
    <text evidence="2">The sequence shown here is derived from an EMBL/GenBank/DDBJ whole genome shotgun (WGS) entry which is preliminary data.</text>
</comment>
<protein>
    <submittedName>
        <fullName evidence="2">Uncharacterized protein</fullName>
    </submittedName>
</protein>
<keyword evidence="1" id="KW-0472">Membrane</keyword>
<proteinExistence type="predicted"/>
<evidence type="ECO:0000313" key="2">
    <source>
        <dbReference type="EMBL" id="MBB3232341.1"/>
    </source>
</evidence>
<dbReference type="AlphaFoldDB" id="A0A7W5EVY4"/>
<feature type="transmembrane region" description="Helical" evidence="1">
    <location>
        <begin position="20"/>
        <end position="41"/>
    </location>
</feature>
<organism evidence="2 3">
    <name type="scientific">Halomonas stenophila</name>
    <dbReference type="NCBI Taxonomy" id="795312"/>
    <lineage>
        <taxon>Bacteria</taxon>
        <taxon>Pseudomonadati</taxon>
        <taxon>Pseudomonadota</taxon>
        <taxon>Gammaproteobacteria</taxon>
        <taxon>Oceanospirillales</taxon>
        <taxon>Halomonadaceae</taxon>
        <taxon>Halomonas</taxon>
    </lineage>
</organism>
<dbReference type="EMBL" id="JACHXR010000011">
    <property type="protein sequence ID" value="MBB3232341.1"/>
    <property type="molecule type" value="Genomic_DNA"/>
</dbReference>
<sequence>MYEMIRNTLVPRGTGRTQAVLPRLGPIGVLAATVVAAAFILPSPVKAGDKGQESAQHTAAVEWHPQSGKEGEVAGAEATLYTTEWGSSVHFEAAGLEPGHVYTLWWVVVNNPGACEAHPEPCTAGDVLAEGNPAEAQVGYADGNVATDDGEATFSAHFTPGPIEGGWLPDQEFTNLGGAEHHFVVNDHGPLVAELMPGMMHTYRGGCSDDSPFPDGFPDTALADGEPGPNECILTQDAILQP</sequence>
<name>A0A7W5EVY4_9GAMM</name>